<evidence type="ECO:0000313" key="7">
    <source>
        <dbReference type="Proteomes" id="UP000026915"/>
    </source>
</evidence>
<dbReference type="Gene3D" id="2.170.150.80">
    <property type="entry name" value="NAC domain"/>
    <property type="match status" value="1"/>
</dbReference>
<gene>
    <name evidence="6" type="ORF">TCM_014180</name>
</gene>
<dbReference type="eggNOG" id="ENOG502SAKI">
    <property type="taxonomic scope" value="Eukaryota"/>
</dbReference>
<evidence type="ECO:0000256" key="3">
    <source>
        <dbReference type="ARBA" id="ARBA00023163"/>
    </source>
</evidence>
<evidence type="ECO:0000259" key="5">
    <source>
        <dbReference type="PROSITE" id="PS51005"/>
    </source>
</evidence>
<reference evidence="6 7" key="1">
    <citation type="journal article" date="2013" name="Genome Biol.">
        <title>The genome sequence of the most widely cultivated cacao type and its use to identify candidate genes regulating pod color.</title>
        <authorList>
            <person name="Motamayor J.C."/>
            <person name="Mockaitis K."/>
            <person name="Schmutz J."/>
            <person name="Haiminen N."/>
            <person name="Iii D.L."/>
            <person name="Cornejo O."/>
            <person name="Findley S.D."/>
            <person name="Zheng P."/>
            <person name="Utro F."/>
            <person name="Royaert S."/>
            <person name="Saski C."/>
            <person name="Jenkins J."/>
            <person name="Podicheti R."/>
            <person name="Zhao M."/>
            <person name="Scheffler B.E."/>
            <person name="Stack J.C."/>
            <person name="Feltus F.A."/>
            <person name="Mustiga G.M."/>
            <person name="Amores F."/>
            <person name="Phillips W."/>
            <person name="Marelli J.P."/>
            <person name="May G.D."/>
            <person name="Shapiro H."/>
            <person name="Ma J."/>
            <person name="Bustamante C.D."/>
            <person name="Schnell R.J."/>
            <person name="Main D."/>
            <person name="Gilbert D."/>
            <person name="Parida L."/>
            <person name="Kuhn D.N."/>
        </authorList>
    </citation>
    <scope>NUCLEOTIDE SEQUENCE [LARGE SCALE GENOMIC DNA]</scope>
    <source>
        <strain evidence="7">cv. Matina 1-6</strain>
    </source>
</reference>
<keyword evidence="3" id="KW-0804">Transcription</keyword>
<dbReference type="InterPro" id="IPR003441">
    <property type="entry name" value="NAC-dom"/>
</dbReference>
<dbReference type="InParanoid" id="A0A061G4R1"/>
<dbReference type="SUPFAM" id="SSF101941">
    <property type="entry name" value="NAC domain"/>
    <property type="match status" value="1"/>
</dbReference>
<evidence type="ECO:0000313" key="6">
    <source>
        <dbReference type="EMBL" id="EOY22024.1"/>
    </source>
</evidence>
<dbReference type="Gramene" id="EOY22024">
    <property type="protein sequence ID" value="EOY22024"/>
    <property type="gene ID" value="TCM_014180"/>
</dbReference>
<evidence type="ECO:0000256" key="1">
    <source>
        <dbReference type="ARBA" id="ARBA00023015"/>
    </source>
</evidence>
<accession>A0A061G4R1</accession>
<feature type="domain" description="NAC" evidence="5">
    <location>
        <begin position="26"/>
        <end position="177"/>
    </location>
</feature>
<dbReference type="OMA" id="CNGEREW"/>
<sequence>MYVYTLFSLPSISMMEGHEEYFDDQFPIGYRFMPTDEELVTHYLTNKVCRNPVPPSAFQEIRSTELYRKPPKSSVQYSSGEREWFFFIHQDGNFEEQNKAIRIVEDGRGFWRTNGEKPLFDTKGNVLAFKTHLMYFSGCLSNAKKTHWRMDEYRLPIQFYAQHNSKEQWAVGRLRRGREYNLGF</sequence>
<dbReference type="Pfam" id="PF02365">
    <property type="entry name" value="NAM"/>
    <property type="match status" value="1"/>
</dbReference>
<dbReference type="PROSITE" id="PS51005">
    <property type="entry name" value="NAC"/>
    <property type="match status" value="1"/>
</dbReference>
<keyword evidence="7" id="KW-1185">Reference proteome</keyword>
<evidence type="ECO:0000256" key="4">
    <source>
        <dbReference type="ARBA" id="ARBA00023242"/>
    </source>
</evidence>
<dbReference type="GO" id="GO:0006355">
    <property type="term" value="P:regulation of DNA-templated transcription"/>
    <property type="evidence" value="ECO:0007669"/>
    <property type="project" value="InterPro"/>
</dbReference>
<dbReference type="AlphaFoldDB" id="A0A061G4R1"/>
<proteinExistence type="predicted"/>
<keyword evidence="1" id="KW-0805">Transcription regulation</keyword>
<dbReference type="InterPro" id="IPR036093">
    <property type="entry name" value="NAC_dom_sf"/>
</dbReference>
<organism evidence="6 7">
    <name type="scientific">Theobroma cacao</name>
    <name type="common">Cacao</name>
    <name type="synonym">Cocoa</name>
    <dbReference type="NCBI Taxonomy" id="3641"/>
    <lineage>
        <taxon>Eukaryota</taxon>
        <taxon>Viridiplantae</taxon>
        <taxon>Streptophyta</taxon>
        <taxon>Embryophyta</taxon>
        <taxon>Tracheophyta</taxon>
        <taxon>Spermatophyta</taxon>
        <taxon>Magnoliopsida</taxon>
        <taxon>eudicotyledons</taxon>
        <taxon>Gunneridae</taxon>
        <taxon>Pentapetalae</taxon>
        <taxon>rosids</taxon>
        <taxon>malvids</taxon>
        <taxon>Malvales</taxon>
        <taxon>Malvaceae</taxon>
        <taxon>Byttnerioideae</taxon>
        <taxon>Theobroma</taxon>
    </lineage>
</organism>
<dbReference type="EMBL" id="CM001881">
    <property type="protein sequence ID" value="EOY22024.1"/>
    <property type="molecule type" value="Genomic_DNA"/>
</dbReference>
<keyword evidence="2" id="KW-0238">DNA-binding</keyword>
<name>A0A061G4R1_THECC</name>
<dbReference type="GO" id="GO:0048731">
    <property type="term" value="P:system development"/>
    <property type="evidence" value="ECO:0000318"/>
    <property type="project" value="GO_Central"/>
</dbReference>
<dbReference type="HOGENOM" id="CLU_035664_11_1_1"/>
<dbReference type="Proteomes" id="UP000026915">
    <property type="component" value="Chromosome 3"/>
</dbReference>
<dbReference type="STRING" id="3641.A0A061G4R1"/>
<protein>
    <submittedName>
        <fullName evidence="6">Transcription factor, putative</fullName>
    </submittedName>
</protein>
<dbReference type="PANTHER" id="PTHR31719:SF123">
    <property type="entry name" value="NAC DOMAIN-CONTAINING PROTEIN"/>
    <property type="match status" value="1"/>
</dbReference>
<dbReference type="GO" id="GO:0003677">
    <property type="term" value="F:DNA binding"/>
    <property type="evidence" value="ECO:0007669"/>
    <property type="project" value="UniProtKB-KW"/>
</dbReference>
<dbReference type="PANTHER" id="PTHR31719">
    <property type="entry name" value="NAC TRANSCRIPTION FACTOR 56"/>
    <property type="match status" value="1"/>
</dbReference>
<evidence type="ECO:0000256" key="2">
    <source>
        <dbReference type="ARBA" id="ARBA00023125"/>
    </source>
</evidence>
<keyword evidence="4" id="KW-0539">Nucleus</keyword>